<evidence type="ECO:0000313" key="3">
    <source>
        <dbReference type="Proteomes" id="UP001608902"/>
    </source>
</evidence>
<sequence>MEITSKEMLVTIVFINSLQLIEANRFANQLYEDLLYYYNKNVRPVKNSSNAVQVKFGASLIRIIDVVRCSANRIPLISQKYMTV</sequence>
<dbReference type="SUPFAM" id="SSF63712">
    <property type="entry name" value="Nicotinic receptor ligand binding domain-like"/>
    <property type="match status" value="1"/>
</dbReference>
<protein>
    <recommendedName>
        <fullName evidence="1">Neurotransmitter-gated ion-channel ligand-binding domain-containing protein</fullName>
    </recommendedName>
</protein>
<evidence type="ECO:0000259" key="1">
    <source>
        <dbReference type="Pfam" id="PF02931"/>
    </source>
</evidence>
<dbReference type="InterPro" id="IPR006202">
    <property type="entry name" value="Neur_chan_lig-bd"/>
</dbReference>
<accession>A0ABD6EXV3</accession>
<feature type="domain" description="Neurotransmitter-gated ion-channel ligand-binding" evidence="1">
    <location>
        <begin position="28"/>
        <end position="66"/>
    </location>
</feature>
<keyword evidence="3" id="KW-1185">Reference proteome</keyword>
<evidence type="ECO:0000313" key="2">
    <source>
        <dbReference type="EMBL" id="MFH4984809.1"/>
    </source>
</evidence>
<name>A0ABD6EXV3_9BILA</name>
<dbReference type="AlphaFoldDB" id="A0ABD6EXV3"/>
<gene>
    <name evidence="2" type="ORF">AB6A40_011518</name>
</gene>
<comment type="caution">
    <text evidence="2">The sequence shown here is derived from an EMBL/GenBank/DDBJ whole genome shotgun (WGS) entry which is preliminary data.</text>
</comment>
<dbReference type="InterPro" id="IPR036734">
    <property type="entry name" value="Neur_chan_lig-bd_sf"/>
</dbReference>
<dbReference type="Gene3D" id="2.70.170.10">
    <property type="entry name" value="Neurotransmitter-gated ion-channel ligand-binding domain"/>
    <property type="match status" value="1"/>
</dbReference>
<proteinExistence type="predicted"/>
<dbReference type="Pfam" id="PF02931">
    <property type="entry name" value="Neur_chan_LBD"/>
    <property type="match status" value="1"/>
</dbReference>
<organism evidence="2 3">
    <name type="scientific">Gnathostoma spinigerum</name>
    <dbReference type="NCBI Taxonomy" id="75299"/>
    <lineage>
        <taxon>Eukaryota</taxon>
        <taxon>Metazoa</taxon>
        <taxon>Ecdysozoa</taxon>
        <taxon>Nematoda</taxon>
        <taxon>Chromadorea</taxon>
        <taxon>Rhabditida</taxon>
        <taxon>Spirurina</taxon>
        <taxon>Gnathostomatomorpha</taxon>
        <taxon>Gnathostomatoidea</taxon>
        <taxon>Gnathostomatidae</taxon>
        <taxon>Gnathostoma</taxon>
    </lineage>
</organism>
<reference evidence="2 3" key="1">
    <citation type="submission" date="2024-08" db="EMBL/GenBank/DDBJ databases">
        <title>Gnathostoma spinigerum genome.</title>
        <authorList>
            <person name="Gonzalez-Bertolin B."/>
            <person name="Monzon S."/>
            <person name="Zaballos A."/>
            <person name="Jimenez P."/>
            <person name="Dekumyoy P."/>
            <person name="Varona S."/>
            <person name="Cuesta I."/>
            <person name="Sumanam S."/>
            <person name="Adisakwattana P."/>
            <person name="Gasser R.B."/>
            <person name="Hernandez-Gonzalez A."/>
            <person name="Young N.D."/>
            <person name="Perteguer M.J."/>
        </authorList>
    </citation>
    <scope>NUCLEOTIDE SEQUENCE [LARGE SCALE GENOMIC DNA]</scope>
    <source>
        <strain evidence="2">AL3</strain>
        <tissue evidence="2">Liver</tissue>
    </source>
</reference>
<dbReference type="Proteomes" id="UP001608902">
    <property type="component" value="Unassembled WGS sequence"/>
</dbReference>
<dbReference type="EMBL" id="JBGFUD010021515">
    <property type="protein sequence ID" value="MFH4984809.1"/>
    <property type="molecule type" value="Genomic_DNA"/>
</dbReference>